<evidence type="ECO:0000256" key="2">
    <source>
        <dbReference type="ARBA" id="ARBA00023125"/>
    </source>
</evidence>
<sequence length="255" mass="28424">MSSNKIVQSVDRAMRILKCFSEETPELKLSEISDHLDLNKSTVHGIVSTLKAHGLLEQNEENQKYKLGLKLMELGDVVAHSIDILKIAPPLLTELGKILNETIHIGILDGMEVSYIYKQESSQSMRIHTTIGARNPAHCTGLGKVLLAYVDPEVLDSTMPEILEQRTPNTIVDREKLYVELDTIRKKGYAIDHEEIAEGLTCVATPLFDQNGAVKYAMSTSGPTFRMTEEKIDETIQNMKEVAKTLSLKLGYKGL</sequence>
<protein>
    <submittedName>
        <fullName evidence="6">IclR family transcriptional regulator</fullName>
    </submittedName>
</protein>
<dbReference type="InterPro" id="IPR036390">
    <property type="entry name" value="WH_DNA-bd_sf"/>
</dbReference>
<dbReference type="InterPro" id="IPR050707">
    <property type="entry name" value="HTH_MetabolicPath_Reg"/>
</dbReference>
<dbReference type="EMBL" id="JADKNH010000005">
    <property type="protein sequence ID" value="MBF4693488.1"/>
    <property type="molecule type" value="Genomic_DNA"/>
</dbReference>
<dbReference type="InterPro" id="IPR005471">
    <property type="entry name" value="Tscrpt_reg_IclR_N"/>
</dbReference>
<dbReference type="RefSeq" id="WP_194701716.1">
    <property type="nucleotide sequence ID" value="NZ_JADKNH010000005.1"/>
</dbReference>
<feature type="domain" description="IclR-ED" evidence="5">
    <location>
        <begin position="70"/>
        <end position="252"/>
    </location>
</feature>
<keyword evidence="7" id="KW-1185">Reference proteome</keyword>
<evidence type="ECO:0000259" key="4">
    <source>
        <dbReference type="PROSITE" id="PS51077"/>
    </source>
</evidence>
<dbReference type="Gene3D" id="3.30.450.40">
    <property type="match status" value="1"/>
</dbReference>
<dbReference type="InterPro" id="IPR036388">
    <property type="entry name" value="WH-like_DNA-bd_sf"/>
</dbReference>
<dbReference type="PANTHER" id="PTHR30136">
    <property type="entry name" value="HELIX-TURN-HELIX TRANSCRIPTIONAL REGULATOR, ICLR FAMILY"/>
    <property type="match status" value="1"/>
</dbReference>
<dbReference type="SUPFAM" id="SSF55781">
    <property type="entry name" value="GAF domain-like"/>
    <property type="match status" value="1"/>
</dbReference>
<dbReference type="SUPFAM" id="SSF46785">
    <property type="entry name" value="Winged helix' DNA-binding domain"/>
    <property type="match status" value="1"/>
</dbReference>
<evidence type="ECO:0000313" key="7">
    <source>
        <dbReference type="Proteomes" id="UP000614200"/>
    </source>
</evidence>
<gene>
    <name evidence="6" type="ORF">ISU02_10170</name>
</gene>
<evidence type="ECO:0000259" key="5">
    <source>
        <dbReference type="PROSITE" id="PS51078"/>
    </source>
</evidence>
<evidence type="ECO:0000256" key="1">
    <source>
        <dbReference type="ARBA" id="ARBA00023015"/>
    </source>
</evidence>
<dbReference type="SMART" id="SM00346">
    <property type="entry name" value="HTH_ICLR"/>
    <property type="match status" value="1"/>
</dbReference>
<dbReference type="Pfam" id="PF01614">
    <property type="entry name" value="IclR_C"/>
    <property type="match status" value="1"/>
</dbReference>
<comment type="caution">
    <text evidence="6">The sequence shown here is derived from an EMBL/GenBank/DDBJ whole genome shotgun (WGS) entry which is preliminary data.</text>
</comment>
<dbReference type="InterPro" id="IPR014757">
    <property type="entry name" value="Tscrpt_reg_IclR_C"/>
</dbReference>
<accession>A0ABR9ZSQ7</accession>
<dbReference type="Proteomes" id="UP000614200">
    <property type="component" value="Unassembled WGS sequence"/>
</dbReference>
<proteinExistence type="predicted"/>
<name>A0ABR9ZSQ7_9FIRM</name>
<dbReference type="PROSITE" id="PS51077">
    <property type="entry name" value="HTH_ICLR"/>
    <property type="match status" value="1"/>
</dbReference>
<dbReference type="PROSITE" id="PS51078">
    <property type="entry name" value="ICLR_ED"/>
    <property type="match status" value="1"/>
</dbReference>
<organism evidence="6 7">
    <name type="scientific">Fusibacter ferrireducens</name>
    <dbReference type="NCBI Taxonomy" id="2785058"/>
    <lineage>
        <taxon>Bacteria</taxon>
        <taxon>Bacillati</taxon>
        <taxon>Bacillota</taxon>
        <taxon>Clostridia</taxon>
        <taxon>Eubacteriales</taxon>
        <taxon>Eubacteriales Family XII. Incertae Sedis</taxon>
        <taxon>Fusibacter</taxon>
    </lineage>
</organism>
<dbReference type="Gene3D" id="1.10.10.10">
    <property type="entry name" value="Winged helix-like DNA-binding domain superfamily/Winged helix DNA-binding domain"/>
    <property type="match status" value="1"/>
</dbReference>
<dbReference type="Pfam" id="PF09339">
    <property type="entry name" value="HTH_IclR"/>
    <property type="match status" value="1"/>
</dbReference>
<keyword evidence="3" id="KW-0804">Transcription</keyword>
<keyword evidence="2" id="KW-0238">DNA-binding</keyword>
<feature type="domain" description="HTH iclR-type" evidence="4">
    <location>
        <begin position="7"/>
        <end position="69"/>
    </location>
</feature>
<evidence type="ECO:0000256" key="3">
    <source>
        <dbReference type="ARBA" id="ARBA00023163"/>
    </source>
</evidence>
<keyword evidence="1" id="KW-0805">Transcription regulation</keyword>
<dbReference type="InterPro" id="IPR029016">
    <property type="entry name" value="GAF-like_dom_sf"/>
</dbReference>
<dbReference type="PANTHER" id="PTHR30136:SF24">
    <property type="entry name" value="HTH-TYPE TRANSCRIPTIONAL REPRESSOR ALLR"/>
    <property type="match status" value="1"/>
</dbReference>
<evidence type="ECO:0000313" key="6">
    <source>
        <dbReference type="EMBL" id="MBF4693488.1"/>
    </source>
</evidence>
<reference evidence="6 7" key="1">
    <citation type="submission" date="2020-11" db="EMBL/GenBank/DDBJ databases">
        <title>Fusibacter basophilias sp. nov.</title>
        <authorList>
            <person name="Qiu D."/>
        </authorList>
    </citation>
    <scope>NUCLEOTIDE SEQUENCE [LARGE SCALE GENOMIC DNA]</scope>
    <source>
        <strain evidence="6 7">Q10-2</strain>
    </source>
</reference>